<gene>
    <name evidence="9" type="ORF">B0G62_12163</name>
</gene>
<dbReference type="Pfam" id="PF00015">
    <property type="entry name" value="MCPsignal"/>
    <property type="match status" value="1"/>
</dbReference>
<feature type="domain" description="Methyl-accepting transducer" evidence="6">
    <location>
        <begin position="254"/>
        <end position="483"/>
    </location>
</feature>
<evidence type="ECO:0000259" key="6">
    <source>
        <dbReference type="PROSITE" id="PS50111"/>
    </source>
</evidence>
<dbReference type="CDD" id="cd11386">
    <property type="entry name" value="MCP_signal"/>
    <property type="match status" value="1"/>
</dbReference>
<protein>
    <submittedName>
        <fullName evidence="9">Methyl-accepting chemotaxis protein</fullName>
    </submittedName>
</protein>
<dbReference type="SUPFAM" id="SSF58104">
    <property type="entry name" value="Methyl-accepting chemotaxis protein (MCP) signaling domain"/>
    <property type="match status" value="1"/>
</dbReference>
<sequence length="500" mass="52769">MTIKFKLRLLMLATLISIGAGITVTALGFSAVSDAQDDSHRREAQIQGLLEIKASAFSTVQLDPSTDDTRRIFADAERNIGDWTGKIAPMFHSAEQQERLKDLQAHWSDYDGKSRQLMDLAAQDPKTANARVIELYHAGFEPLRATIEAIIADAHRRGDEALARANHTSAIANTTVIAALALAMVIVVGWIAVLSRSIGRSLAGIEDTLERTSASLDLTLRAPSTNADEIGRTARAFNQLMARIAEVMTTVRDSAETVSTASKQIAAGNIDLSSRTEEQAASLQETAASMEQLTGTVRQNADNARQANALAQASTGVATRGGGVVAEVVATMGEINESSAKIADIIGVIDGIAFQTNILALNAAVEAARAGDQGRGFAVVAGEVRALAQRSAAAAKEIKTLIEDSMARIDKGSALVGEAGQTMNEVVSSVQRVTDIMGEIAAASDEQSKGIDQVGTAVTQMDEVTQQNAALVEQATAAAQSLDDQARKLHAEVNAFRLPG</sequence>
<name>A0A2S4LWZ4_9BURK</name>
<dbReference type="InterPro" id="IPR004089">
    <property type="entry name" value="MCPsignal_dom"/>
</dbReference>
<dbReference type="SMART" id="SM00304">
    <property type="entry name" value="HAMP"/>
    <property type="match status" value="1"/>
</dbReference>
<keyword evidence="10" id="KW-1185">Reference proteome</keyword>
<evidence type="ECO:0000256" key="4">
    <source>
        <dbReference type="PROSITE-ProRule" id="PRU00284"/>
    </source>
</evidence>
<dbReference type="GO" id="GO:0007165">
    <property type="term" value="P:signal transduction"/>
    <property type="evidence" value="ECO:0007669"/>
    <property type="project" value="UniProtKB-KW"/>
</dbReference>
<dbReference type="InterPro" id="IPR000727">
    <property type="entry name" value="T_SNARE_dom"/>
</dbReference>
<keyword evidence="2" id="KW-0488">Methylation</keyword>
<reference evidence="9 10" key="1">
    <citation type="submission" date="2018-01" db="EMBL/GenBank/DDBJ databases">
        <title>Genomic Encyclopedia of Type Strains, Phase III (KMG-III): the genomes of soil and plant-associated and newly described type strains.</title>
        <authorList>
            <person name="Whitman W."/>
        </authorList>
    </citation>
    <scope>NUCLEOTIDE SEQUENCE [LARGE SCALE GENOMIC DNA]</scope>
    <source>
        <strain evidence="9 10">JCM 18070</strain>
    </source>
</reference>
<dbReference type="InterPro" id="IPR004090">
    <property type="entry name" value="Chemotax_Me-accpt_rcpt"/>
</dbReference>
<dbReference type="GO" id="GO:0004888">
    <property type="term" value="F:transmembrane signaling receptor activity"/>
    <property type="evidence" value="ECO:0007669"/>
    <property type="project" value="InterPro"/>
</dbReference>
<dbReference type="PROSITE" id="PS50192">
    <property type="entry name" value="T_SNARE"/>
    <property type="match status" value="1"/>
</dbReference>
<dbReference type="SMART" id="SM00283">
    <property type="entry name" value="MA"/>
    <property type="match status" value="1"/>
</dbReference>
<keyword evidence="5" id="KW-1133">Transmembrane helix</keyword>
<accession>A0A2S4LWZ4</accession>
<feature type="transmembrane region" description="Helical" evidence="5">
    <location>
        <begin position="170"/>
        <end position="193"/>
    </location>
</feature>
<keyword evidence="5" id="KW-0472">Membrane</keyword>
<dbReference type="FunFam" id="1.10.287.950:FF:000001">
    <property type="entry name" value="Methyl-accepting chemotaxis sensory transducer"/>
    <property type="match status" value="1"/>
</dbReference>
<organism evidence="9 10">
    <name type="scientific">Paraburkholderia eburnea</name>
    <dbReference type="NCBI Taxonomy" id="1189126"/>
    <lineage>
        <taxon>Bacteria</taxon>
        <taxon>Pseudomonadati</taxon>
        <taxon>Pseudomonadota</taxon>
        <taxon>Betaproteobacteria</taxon>
        <taxon>Burkholderiales</taxon>
        <taxon>Burkholderiaceae</taxon>
        <taxon>Paraburkholderia</taxon>
    </lineage>
</organism>
<keyword evidence="4" id="KW-0807">Transducer</keyword>
<dbReference type="InterPro" id="IPR051310">
    <property type="entry name" value="MCP_chemotaxis"/>
</dbReference>
<proteinExistence type="inferred from homology"/>
<dbReference type="AlphaFoldDB" id="A0A2S4LWZ4"/>
<feature type="domain" description="HAMP" evidence="8">
    <location>
        <begin position="196"/>
        <end position="249"/>
    </location>
</feature>
<evidence type="ECO:0000256" key="3">
    <source>
        <dbReference type="ARBA" id="ARBA00029447"/>
    </source>
</evidence>
<evidence type="ECO:0000313" key="9">
    <source>
        <dbReference type="EMBL" id="POR46908.1"/>
    </source>
</evidence>
<evidence type="ECO:0000259" key="8">
    <source>
        <dbReference type="PROSITE" id="PS50885"/>
    </source>
</evidence>
<evidence type="ECO:0000313" key="10">
    <source>
        <dbReference type="Proteomes" id="UP000237381"/>
    </source>
</evidence>
<keyword evidence="5" id="KW-0812">Transmembrane</keyword>
<comment type="caution">
    <text evidence="9">The sequence shown here is derived from an EMBL/GenBank/DDBJ whole genome shotgun (WGS) entry which is preliminary data.</text>
</comment>
<dbReference type="PROSITE" id="PS50111">
    <property type="entry name" value="CHEMOTAXIS_TRANSDUC_2"/>
    <property type="match status" value="1"/>
</dbReference>
<evidence type="ECO:0000256" key="5">
    <source>
        <dbReference type="SAM" id="Phobius"/>
    </source>
</evidence>
<dbReference type="Proteomes" id="UP000237381">
    <property type="component" value="Unassembled WGS sequence"/>
</dbReference>
<dbReference type="PRINTS" id="PR00260">
    <property type="entry name" value="CHEMTRNSDUCR"/>
</dbReference>
<dbReference type="PANTHER" id="PTHR43531">
    <property type="entry name" value="PROTEIN ICFG"/>
    <property type="match status" value="1"/>
</dbReference>
<dbReference type="EMBL" id="PQGA01000021">
    <property type="protein sequence ID" value="POR46908.1"/>
    <property type="molecule type" value="Genomic_DNA"/>
</dbReference>
<dbReference type="PROSITE" id="PS50885">
    <property type="entry name" value="HAMP"/>
    <property type="match status" value="1"/>
</dbReference>
<evidence type="ECO:0000259" key="7">
    <source>
        <dbReference type="PROSITE" id="PS50192"/>
    </source>
</evidence>
<dbReference type="PANTHER" id="PTHR43531:SF14">
    <property type="entry name" value="METHYL-ACCEPTING CHEMOTAXIS PROTEIN I-RELATED"/>
    <property type="match status" value="1"/>
</dbReference>
<dbReference type="InterPro" id="IPR003660">
    <property type="entry name" value="HAMP_dom"/>
</dbReference>
<dbReference type="GO" id="GO:0006935">
    <property type="term" value="P:chemotaxis"/>
    <property type="evidence" value="ECO:0007669"/>
    <property type="project" value="InterPro"/>
</dbReference>
<dbReference type="Pfam" id="PF00672">
    <property type="entry name" value="HAMP"/>
    <property type="match status" value="1"/>
</dbReference>
<dbReference type="GO" id="GO:0005886">
    <property type="term" value="C:plasma membrane"/>
    <property type="evidence" value="ECO:0007669"/>
    <property type="project" value="TreeGrafter"/>
</dbReference>
<evidence type="ECO:0000256" key="2">
    <source>
        <dbReference type="ARBA" id="ARBA00022481"/>
    </source>
</evidence>
<comment type="subcellular location">
    <subcellularLocation>
        <location evidence="1">Membrane</location>
    </subcellularLocation>
</comment>
<feature type="domain" description="T-SNARE coiled-coil homology" evidence="7">
    <location>
        <begin position="413"/>
        <end position="475"/>
    </location>
</feature>
<dbReference type="Gene3D" id="1.10.287.950">
    <property type="entry name" value="Methyl-accepting chemotaxis protein"/>
    <property type="match status" value="1"/>
</dbReference>
<evidence type="ECO:0000256" key="1">
    <source>
        <dbReference type="ARBA" id="ARBA00004370"/>
    </source>
</evidence>
<dbReference type="CDD" id="cd06225">
    <property type="entry name" value="HAMP"/>
    <property type="match status" value="1"/>
</dbReference>
<dbReference type="RefSeq" id="WP_103707120.1">
    <property type="nucleotide sequence ID" value="NZ_PQGA01000021.1"/>
</dbReference>
<comment type="similarity">
    <text evidence="3">Belongs to the methyl-accepting chemotaxis (MCP) protein family.</text>
</comment>